<accession>L8K1J4</accession>
<dbReference type="InterPro" id="IPR013783">
    <property type="entry name" value="Ig-like_fold"/>
</dbReference>
<feature type="domain" description="Fibronectin type-III" evidence="3">
    <location>
        <begin position="234"/>
        <end position="329"/>
    </location>
</feature>
<dbReference type="eggNOG" id="COG3656">
    <property type="taxonomic scope" value="Bacteria"/>
</dbReference>
<dbReference type="STRING" id="1237149.C900_04169"/>
<dbReference type="InterPro" id="IPR036116">
    <property type="entry name" value="FN3_sf"/>
</dbReference>
<evidence type="ECO:0000259" key="3">
    <source>
        <dbReference type="PROSITE" id="PS50853"/>
    </source>
</evidence>
<keyword evidence="5" id="KW-1185">Reference proteome</keyword>
<evidence type="ECO:0000256" key="2">
    <source>
        <dbReference type="SAM" id="Phobius"/>
    </source>
</evidence>
<dbReference type="PROSITE" id="PS50853">
    <property type="entry name" value="FN3"/>
    <property type="match status" value="3"/>
</dbReference>
<dbReference type="PROSITE" id="PS51257">
    <property type="entry name" value="PROKAR_LIPOPROTEIN"/>
    <property type="match status" value="1"/>
</dbReference>
<dbReference type="AlphaFoldDB" id="L8K1J4"/>
<protein>
    <recommendedName>
        <fullName evidence="3">Fibronectin type-III domain-containing protein</fullName>
    </recommendedName>
</protein>
<feature type="compositionally biased region" description="Low complexity" evidence="1">
    <location>
        <begin position="281"/>
        <end position="290"/>
    </location>
</feature>
<gene>
    <name evidence="4" type="ORF">C900_04169</name>
</gene>
<feature type="transmembrane region" description="Helical" evidence="2">
    <location>
        <begin position="7"/>
        <end position="24"/>
    </location>
</feature>
<feature type="domain" description="Fibronectin type-III" evidence="3">
    <location>
        <begin position="36"/>
        <end position="135"/>
    </location>
</feature>
<evidence type="ECO:0000313" key="4">
    <source>
        <dbReference type="EMBL" id="ELR73317.1"/>
    </source>
</evidence>
<dbReference type="eggNOG" id="COG5563">
    <property type="taxonomic scope" value="Bacteria"/>
</dbReference>
<feature type="domain" description="Fibronectin type-III" evidence="3">
    <location>
        <begin position="333"/>
        <end position="428"/>
    </location>
</feature>
<keyword evidence="2" id="KW-0812">Transmembrane</keyword>
<dbReference type="OrthoDB" id="708305at2"/>
<reference evidence="4 5" key="1">
    <citation type="submission" date="2012-12" db="EMBL/GenBank/DDBJ databases">
        <title>Genome assembly of Fulvivirga imtechensis AK7.</title>
        <authorList>
            <person name="Nupur N."/>
            <person name="Khatri I."/>
            <person name="Kumar R."/>
            <person name="Subramanian S."/>
            <person name="Pinnaka A."/>
        </authorList>
    </citation>
    <scope>NUCLEOTIDE SEQUENCE [LARGE SCALE GENOMIC DNA]</scope>
    <source>
        <strain evidence="4 5">AK7</strain>
    </source>
</reference>
<organism evidence="4 5">
    <name type="scientific">Fulvivirga imtechensis AK7</name>
    <dbReference type="NCBI Taxonomy" id="1237149"/>
    <lineage>
        <taxon>Bacteria</taxon>
        <taxon>Pseudomonadati</taxon>
        <taxon>Bacteroidota</taxon>
        <taxon>Cytophagia</taxon>
        <taxon>Cytophagales</taxon>
        <taxon>Fulvivirgaceae</taxon>
        <taxon>Fulvivirga</taxon>
    </lineage>
</organism>
<proteinExistence type="predicted"/>
<feature type="region of interest" description="Disordered" evidence="1">
    <location>
        <begin position="268"/>
        <end position="290"/>
    </location>
</feature>
<dbReference type="SMART" id="SM00060">
    <property type="entry name" value="FN3"/>
    <property type="match status" value="3"/>
</dbReference>
<keyword evidence="2" id="KW-0472">Membrane</keyword>
<dbReference type="Gene3D" id="2.60.40.10">
    <property type="entry name" value="Immunoglobulins"/>
    <property type="match status" value="2"/>
</dbReference>
<name>L8K1J4_9BACT</name>
<comment type="caution">
    <text evidence="4">The sequence shown here is derived from an EMBL/GenBank/DDBJ whole genome shotgun (WGS) entry which is preliminary data.</text>
</comment>
<sequence length="827" mass="87295">MTERDLFNYALLAVLIFMGAIIQSCKDDDPAPALPAVETHEISSITQTSATGGGTVLSDGGAKVTAYGICWSTDQEPTLDDNFSTDGSGTGEFTSSLINLTSQTTYFVRAYATNKAGTAYGDKISFTTPARTLPELSTTEATNITRSSAVTGGNITSDGGAEVLARGICWSKNPNPTIEDNTTSDGSGMGIFVSSLTDLGADSTYYIRAYAINSVGTGYGQEISFTTSGAELADVETIEVMNITMYSATVSANIATDGGADVTERGITISNDPNPVVEDQSTSNGSGTGSFTTEALNLEPATKYYVRAYAKNSAGTSYGEELSFTTLAPTIPEIETVEVTDITSNSANILSNVLNDGGAEVTARGITWGYNPNPTIEDASISSGSGLGFYTTPFNDIEPSNTYYVRAYATNSVGTAYGNELSFTTLPAELPEVSIADAKNIGKSSAQIDASVDNSGGASVTSRGICWSTSPMPTIADNFTTTGAGVGAFESSMDGLSGETTYYVRAFATNGQGTAYSQELSFTTTALDLYTAGYVMDENDKQMPAYWKNNMLVTLPLPSGAVWGQGNSIYVDGTDIYVAGYVNKTTHESAVYWKNGIAIPLTTHTDYANARAIAVSNGDVYITGHDNYRAVYWKNEVKTTLHDLTSGATDITITNGDVYISGYLYKNGETKSYACYWKNDVVTELTDGSLSTVATAIQVVGANIYIAGDEFHTGAPAEGKYWVNGSINSITATNPRTYSISISGSDVHVSGVDYNGGLPQAGYWLNGTSVSLQSPDYFTALDLIIYDGSIYIAGTRTNGAIRSSVIYKDGTILSETFDSGARGLYLD</sequence>
<evidence type="ECO:0000313" key="5">
    <source>
        <dbReference type="Proteomes" id="UP000011135"/>
    </source>
</evidence>
<dbReference type="EMBL" id="AMZN01000006">
    <property type="protein sequence ID" value="ELR73317.1"/>
    <property type="molecule type" value="Genomic_DNA"/>
</dbReference>
<dbReference type="SUPFAM" id="SSF49265">
    <property type="entry name" value="Fibronectin type III"/>
    <property type="match status" value="2"/>
</dbReference>
<evidence type="ECO:0000256" key="1">
    <source>
        <dbReference type="SAM" id="MobiDB-lite"/>
    </source>
</evidence>
<dbReference type="RefSeq" id="WP_009577897.1">
    <property type="nucleotide sequence ID" value="NZ_AMZN01000006.1"/>
</dbReference>
<dbReference type="InterPro" id="IPR003961">
    <property type="entry name" value="FN3_dom"/>
</dbReference>
<keyword evidence="2" id="KW-1133">Transmembrane helix</keyword>
<dbReference type="Proteomes" id="UP000011135">
    <property type="component" value="Unassembled WGS sequence"/>
</dbReference>
<dbReference type="PATRIC" id="fig|1237149.3.peg.452"/>